<evidence type="ECO:0000256" key="8">
    <source>
        <dbReference type="ARBA" id="ARBA00023012"/>
    </source>
</evidence>
<dbReference type="CDD" id="cd16917">
    <property type="entry name" value="HATPase_UhpB-NarQ-NarX-like"/>
    <property type="match status" value="1"/>
</dbReference>
<dbReference type="Proteomes" id="UP000253961">
    <property type="component" value="Unassembled WGS sequence"/>
</dbReference>
<dbReference type="Pfam" id="PF07730">
    <property type="entry name" value="HisKA_3"/>
    <property type="match status" value="1"/>
</dbReference>
<dbReference type="EC" id="2.7.13.3" evidence="2"/>
<keyword evidence="9" id="KW-0472">Membrane</keyword>
<gene>
    <name evidence="11" type="ORF">DU508_22615</name>
</gene>
<dbReference type="InterPro" id="IPR036890">
    <property type="entry name" value="HATPase_C_sf"/>
</dbReference>
<keyword evidence="9" id="KW-0812">Transmembrane</keyword>
<protein>
    <recommendedName>
        <fullName evidence="2">histidine kinase</fullName>
        <ecNumber evidence="2">2.7.13.3</ecNumber>
    </recommendedName>
</protein>
<keyword evidence="6" id="KW-0418">Kinase</keyword>
<comment type="caution">
    <text evidence="11">The sequence shown here is derived from an EMBL/GenBank/DDBJ whole genome shotgun (WGS) entry which is preliminary data.</text>
</comment>
<evidence type="ECO:0000256" key="7">
    <source>
        <dbReference type="ARBA" id="ARBA00022840"/>
    </source>
</evidence>
<evidence type="ECO:0000256" key="6">
    <source>
        <dbReference type="ARBA" id="ARBA00022777"/>
    </source>
</evidence>
<dbReference type="PROSITE" id="PS50109">
    <property type="entry name" value="HIS_KIN"/>
    <property type="match status" value="1"/>
</dbReference>
<dbReference type="Gene3D" id="3.30.565.10">
    <property type="entry name" value="Histidine kinase-like ATPase, C-terminal domain"/>
    <property type="match status" value="1"/>
</dbReference>
<dbReference type="PANTHER" id="PTHR24421:SF10">
    <property type="entry name" value="NITRATE_NITRITE SENSOR PROTEIN NARQ"/>
    <property type="match status" value="1"/>
</dbReference>
<keyword evidence="3" id="KW-0597">Phosphoprotein</keyword>
<dbReference type="InterPro" id="IPR050482">
    <property type="entry name" value="Sensor_HK_TwoCompSys"/>
</dbReference>
<comment type="catalytic activity">
    <reaction evidence="1">
        <text>ATP + protein L-histidine = ADP + protein N-phospho-L-histidine.</text>
        <dbReference type="EC" id="2.7.13.3"/>
    </reaction>
</comment>
<dbReference type="PANTHER" id="PTHR24421">
    <property type="entry name" value="NITRATE/NITRITE SENSOR PROTEIN NARX-RELATED"/>
    <property type="match status" value="1"/>
</dbReference>
<dbReference type="InterPro" id="IPR011712">
    <property type="entry name" value="Sig_transdc_His_kin_sub3_dim/P"/>
</dbReference>
<reference evidence="11 12" key="1">
    <citation type="submission" date="2018-07" db="EMBL/GenBank/DDBJ databases">
        <title>Pedobacter sp. nov., isolated from soil.</title>
        <authorList>
            <person name="Zhou L.Y."/>
            <person name="Du Z.J."/>
        </authorList>
    </citation>
    <scope>NUCLEOTIDE SEQUENCE [LARGE SCALE GENOMIC DNA]</scope>
    <source>
        <strain evidence="11 12">JDX94</strain>
    </source>
</reference>
<name>A0A369PNV9_9SPHI</name>
<evidence type="ECO:0000256" key="9">
    <source>
        <dbReference type="SAM" id="Phobius"/>
    </source>
</evidence>
<organism evidence="11 12">
    <name type="scientific">Pedobacter chinensis</name>
    <dbReference type="NCBI Taxonomy" id="2282421"/>
    <lineage>
        <taxon>Bacteria</taxon>
        <taxon>Pseudomonadati</taxon>
        <taxon>Bacteroidota</taxon>
        <taxon>Sphingobacteriia</taxon>
        <taxon>Sphingobacteriales</taxon>
        <taxon>Sphingobacteriaceae</taxon>
        <taxon>Pedobacter</taxon>
    </lineage>
</organism>
<keyword evidence="8" id="KW-0902">Two-component regulatory system</keyword>
<dbReference type="GO" id="GO:0016020">
    <property type="term" value="C:membrane"/>
    <property type="evidence" value="ECO:0007669"/>
    <property type="project" value="InterPro"/>
</dbReference>
<dbReference type="RefSeq" id="WP_115404942.1">
    <property type="nucleotide sequence ID" value="NZ_QPKV01000015.1"/>
</dbReference>
<keyword evidence="9" id="KW-1133">Transmembrane helix</keyword>
<evidence type="ECO:0000256" key="3">
    <source>
        <dbReference type="ARBA" id="ARBA00022553"/>
    </source>
</evidence>
<dbReference type="EMBL" id="QPKV01000015">
    <property type="protein sequence ID" value="RDC54283.1"/>
    <property type="molecule type" value="Genomic_DNA"/>
</dbReference>
<keyword evidence="5" id="KW-0547">Nucleotide-binding</keyword>
<sequence length="268" mass="30441">MDSSTAISQLLFRLPICASLNFSWINGLILLVVLLAVGYIAYILYKNYKFGSARKNEYIAQSQAIKLERQRISSEIHDELGSGLSAIKLYSELAAKNRPEIIELQELNEMVKEISTKINDIIWTTSTENDHLDSVIFYIQEQIGKLFRHSEIKFESNLPEYIPAIKFKSESRRDFYLLSKEIAHNALKHSNADLITVNISLNPELITLSIRDNGVGFDPLLDKKNGMGLSNINQRVERLNGSLTIENYKGTKVLVNIPILGNFYEEAE</sequence>
<dbReference type="GO" id="GO:0046983">
    <property type="term" value="F:protein dimerization activity"/>
    <property type="evidence" value="ECO:0007669"/>
    <property type="project" value="InterPro"/>
</dbReference>
<evidence type="ECO:0000259" key="10">
    <source>
        <dbReference type="PROSITE" id="PS50109"/>
    </source>
</evidence>
<feature type="domain" description="Histidine kinase" evidence="10">
    <location>
        <begin position="75"/>
        <end position="261"/>
    </location>
</feature>
<keyword evidence="4" id="KW-0808">Transferase</keyword>
<dbReference type="GO" id="GO:0005524">
    <property type="term" value="F:ATP binding"/>
    <property type="evidence" value="ECO:0007669"/>
    <property type="project" value="UniProtKB-KW"/>
</dbReference>
<keyword evidence="7" id="KW-0067">ATP-binding</keyword>
<proteinExistence type="predicted"/>
<dbReference type="InterPro" id="IPR005467">
    <property type="entry name" value="His_kinase_dom"/>
</dbReference>
<dbReference type="AlphaFoldDB" id="A0A369PNV9"/>
<feature type="transmembrane region" description="Helical" evidence="9">
    <location>
        <begin position="24"/>
        <end position="45"/>
    </location>
</feature>
<dbReference type="InterPro" id="IPR003594">
    <property type="entry name" value="HATPase_dom"/>
</dbReference>
<evidence type="ECO:0000256" key="2">
    <source>
        <dbReference type="ARBA" id="ARBA00012438"/>
    </source>
</evidence>
<dbReference type="SMART" id="SM00387">
    <property type="entry name" value="HATPase_c"/>
    <property type="match status" value="1"/>
</dbReference>
<accession>A0A369PNV9</accession>
<evidence type="ECO:0000256" key="4">
    <source>
        <dbReference type="ARBA" id="ARBA00022679"/>
    </source>
</evidence>
<dbReference type="Pfam" id="PF02518">
    <property type="entry name" value="HATPase_c"/>
    <property type="match status" value="1"/>
</dbReference>
<evidence type="ECO:0000256" key="1">
    <source>
        <dbReference type="ARBA" id="ARBA00000085"/>
    </source>
</evidence>
<keyword evidence="12" id="KW-1185">Reference proteome</keyword>
<evidence type="ECO:0000313" key="12">
    <source>
        <dbReference type="Proteomes" id="UP000253961"/>
    </source>
</evidence>
<dbReference type="GO" id="GO:0000155">
    <property type="term" value="F:phosphorelay sensor kinase activity"/>
    <property type="evidence" value="ECO:0007669"/>
    <property type="project" value="InterPro"/>
</dbReference>
<dbReference type="Gene3D" id="1.20.5.1930">
    <property type="match status" value="1"/>
</dbReference>
<dbReference type="OrthoDB" id="9809670at2"/>
<evidence type="ECO:0000313" key="11">
    <source>
        <dbReference type="EMBL" id="RDC54283.1"/>
    </source>
</evidence>
<evidence type="ECO:0000256" key="5">
    <source>
        <dbReference type="ARBA" id="ARBA00022741"/>
    </source>
</evidence>
<dbReference type="SUPFAM" id="SSF55874">
    <property type="entry name" value="ATPase domain of HSP90 chaperone/DNA topoisomerase II/histidine kinase"/>
    <property type="match status" value="1"/>
</dbReference>